<organism evidence="7">
    <name type="scientific">Sesamum radiatum</name>
    <name type="common">Black benniseed</name>
    <dbReference type="NCBI Taxonomy" id="300843"/>
    <lineage>
        <taxon>Eukaryota</taxon>
        <taxon>Viridiplantae</taxon>
        <taxon>Streptophyta</taxon>
        <taxon>Embryophyta</taxon>
        <taxon>Tracheophyta</taxon>
        <taxon>Spermatophyta</taxon>
        <taxon>Magnoliopsida</taxon>
        <taxon>eudicotyledons</taxon>
        <taxon>Gunneridae</taxon>
        <taxon>Pentapetalae</taxon>
        <taxon>asterids</taxon>
        <taxon>lamiids</taxon>
        <taxon>Lamiales</taxon>
        <taxon>Pedaliaceae</taxon>
        <taxon>Sesamum</taxon>
    </lineage>
</organism>
<dbReference type="Pfam" id="PF08276">
    <property type="entry name" value="PAN_2"/>
    <property type="match status" value="1"/>
</dbReference>
<accession>A0AAW2KHX0</accession>
<dbReference type="InterPro" id="IPR003609">
    <property type="entry name" value="Pan_app"/>
</dbReference>
<evidence type="ECO:0000259" key="5">
    <source>
        <dbReference type="PROSITE" id="PS50927"/>
    </source>
</evidence>
<keyword evidence="2" id="KW-1015">Disulfide bond</keyword>
<dbReference type="GO" id="GO:0048544">
    <property type="term" value="P:recognition of pollen"/>
    <property type="evidence" value="ECO:0007669"/>
    <property type="project" value="InterPro"/>
</dbReference>
<sequence>MKTAFMNTLRRAFSSLLLTSLVTQMISGETDTINVTHGIVDGETMVSSGGMFELGFFSPGNSRSRYVGMWYKNVTVMTVVWVANREAPLTSTSGMKFGWNFITGIETYLSSWKTIEDPAPGDFTYHLDPTGYPQIVMRQNKVVKFIIGPWNGLRFCGIPNTRGDPTYWLALVMNKNEVNYLEHSVDRSVVTRFTLSQSGVGQRWTWHDVWTDLCQLPKDPEGWVRADWSNGCIRRTNLSCQGDAFLRYSGIELPDSRHSWSYAGMTLEEYEAECLRNCSCTAYTHLGLSKGSGRLIWFDDLEDIRALSADGQDIYIRVASSELGKNLCQQIFKCSLFTIFYADTCQKY</sequence>
<dbReference type="CDD" id="cd01098">
    <property type="entry name" value="PAN_AP_plant"/>
    <property type="match status" value="1"/>
</dbReference>
<protein>
    <submittedName>
        <fullName evidence="7">G-type lectin S-receptor-like serine/threonine-protein kinase</fullName>
    </submittedName>
</protein>
<proteinExistence type="predicted"/>
<dbReference type="InterPro" id="IPR001480">
    <property type="entry name" value="Bulb-type_lectin_dom"/>
</dbReference>
<dbReference type="Pfam" id="PF00954">
    <property type="entry name" value="S_locus_glycop"/>
    <property type="match status" value="1"/>
</dbReference>
<name>A0AAW2KHX0_SESRA</name>
<dbReference type="InterPro" id="IPR000858">
    <property type="entry name" value="S_locus_glycoprot_dom"/>
</dbReference>
<evidence type="ECO:0000313" key="7">
    <source>
        <dbReference type="EMBL" id="KAL0306454.1"/>
    </source>
</evidence>
<dbReference type="SMART" id="SM00473">
    <property type="entry name" value="PAN_AP"/>
    <property type="match status" value="1"/>
</dbReference>
<evidence type="ECO:0000256" key="1">
    <source>
        <dbReference type="ARBA" id="ARBA00022729"/>
    </source>
</evidence>
<reference evidence="7" key="2">
    <citation type="journal article" date="2024" name="Plant">
        <title>Genomic evolution and insights into agronomic trait innovations of Sesamum species.</title>
        <authorList>
            <person name="Miao H."/>
            <person name="Wang L."/>
            <person name="Qu L."/>
            <person name="Liu H."/>
            <person name="Sun Y."/>
            <person name="Le M."/>
            <person name="Wang Q."/>
            <person name="Wei S."/>
            <person name="Zheng Y."/>
            <person name="Lin W."/>
            <person name="Duan Y."/>
            <person name="Cao H."/>
            <person name="Xiong S."/>
            <person name="Wang X."/>
            <person name="Wei L."/>
            <person name="Li C."/>
            <person name="Ma Q."/>
            <person name="Ju M."/>
            <person name="Zhao R."/>
            <person name="Li G."/>
            <person name="Mu C."/>
            <person name="Tian Q."/>
            <person name="Mei H."/>
            <person name="Zhang T."/>
            <person name="Gao T."/>
            <person name="Zhang H."/>
        </authorList>
    </citation>
    <scope>NUCLEOTIDE SEQUENCE</scope>
    <source>
        <strain evidence="7">G02</strain>
    </source>
</reference>
<dbReference type="InterPro" id="IPR036426">
    <property type="entry name" value="Bulb-type_lectin_dom_sf"/>
</dbReference>
<keyword evidence="1 4" id="KW-0732">Signal</keyword>
<dbReference type="GO" id="GO:0016301">
    <property type="term" value="F:kinase activity"/>
    <property type="evidence" value="ECO:0007669"/>
    <property type="project" value="UniProtKB-KW"/>
</dbReference>
<dbReference type="PANTHER" id="PTHR32444:SF183">
    <property type="entry name" value="APPLE DOMAIN-CONTAINING PROTEIN"/>
    <property type="match status" value="1"/>
</dbReference>
<dbReference type="PANTHER" id="PTHR32444">
    <property type="entry name" value="BULB-TYPE LECTIN DOMAIN-CONTAINING PROTEIN"/>
    <property type="match status" value="1"/>
</dbReference>
<dbReference type="Gene3D" id="2.90.10.10">
    <property type="entry name" value="Bulb-type lectin domain"/>
    <property type="match status" value="1"/>
</dbReference>
<keyword evidence="7" id="KW-0418">Kinase</keyword>
<dbReference type="PROSITE" id="PS50927">
    <property type="entry name" value="BULB_LECTIN"/>
    <property type="match status" value="1"/>
</dbReference>
<evidence type="ECO:0000256" key="4">
    <source>
        <dbReference type="SAM" id="SignalP"/>
    </source>
</evidence>
<feature type="domain" description="Bulb-type lectin" evidence="5">
    <location>
        <begin position="30"/>
        <end position="150"/>
    </location>
</feature>
<feature type="signal peptide" evidence="4">
    <location>
        <begin position="1"/>
        <end position="28"/>
    </location>
</feature>
<dbReference type="EMBL" id="JACGWJ010000028">
    <property type="protein sequence ID" value="KAL0306454.1"/>
    <property type="molecule type" value="Genomic_DNA"/>
</dbReference>
<reference evidence="7" key="1">
    <citation type="submission" date="2020-06" db="EMBL/GenBank/DDBJ databases">
        <authorList>
            <person name="Li T."/>
            <person name="Hu X."/>
            <person name="Zhang T."/>
            <person name="Song X."/>
            <person name="Zhang H."/>
            <person name="Dai N."/>
            <person name="Sheng W."/>
            <person name="Hou X."/>
            <person name="Wei L."/>
        </authorList>
    </citation>
    <scope>NUCLEOTIDE SEQUENCE</scope>
    <source>
        <strain evidence="7">G02</strain>
        <tissue evidence="7">Leaf</tissue>
    </source>
</reference>
<keyword evidence="7" id="KW-0808">Transferase</keyword>
<keyword evidence="3" id="KW-0325">Glycoprotein</keyword>
<dbReference type="SUPFAM" id="SSF51110">
    <property type="entry name" value="alpha-D-mannose-specific plant lectins"/>
    <property type="match status" value="1"/>
</dbReference>
<dbReference type="AlphaFoldDB" id="A0AAW2KHX0"/>
<feature type="domain" description="Apple" evidence="6">
    <location>
        <begin position="240"/>
        <end position="319"/>
    </location>
</feature>
<dbReference type="SMART" id="SM00108">
    <property type="entry name" value="B_lectin"/>
    <property type="match status" value="1"/>
</dbReference>
<dbReference type="PROSITE" id="PS50948">
    <property type="entry name" value="PAN"/>
    <property type="match status" value="1"/>
</dbReference>
<evidence type="ECO:0000256" key="2">
    <source>
        <dbReference type="ARBA" id="ARBA00023157"/>
    </source>
</evidence>
<comment type="caution">
    <text evidence="7">The sequence shown here is derived from an EMBL/GenBank/DDBJ whole genome shotgun (WGS) entry which is preliminary data.</text>
</comment>
<gene>
    <name evidence="7" type="ORF">Sradi_6062700</name>
</gene>
<feature type="chain" id="PRO_5043688397" evidence="4">
    <location>
        <begin position="29"/>
        <end position="348"/>
    </location>
</feature>
<evidence type="ECO:0000256" key="3">
    <source>
        <dbReference type="ARBA" id="ARBA00023180"/>
    </source>
</evidence>
<evidence type="ECO:0000259" key="6">
    <source>
        <dbReference type="PROSITE" id="PS50948"/>
    </source>
</evidence>